<feature type="transmembrane region" description="Helical" evidence="1">
    <location>
        <begin position="327"/>
        <end position="347"/>
    </location>
</feature>
<dbReference type="EMBL" id="VSKM01000010">
    <property type="protein sequence ID" value="TYB72658.1"/>
    <property type="molecule type" value="Genomic_DNA"/>
</dbReference>
<dbReference type="Pfam" id="PF14351">
    <property type="entry name" value="DUF4401"/>
    <property type="match status" value="1"/>
</dbReference>
<feature type="domain" description="DUF4401" evidence="2">
    <location>
        <begin position="44"/>
        <end position="349"/>
    </location>
</feature>
<evidence type="ECO:0000256" key="1">
    <source>
        <dbReference type="SAM" id="Phobius"/>
    </source>
</evidence>
<keyword evidence="1" id="KW-0812">Transmembrane</keyword>
<reference evidence="3 4" key="1">
    <citation type="submission" date="2019-08" db="EMBL/GenBank/DDBJ databases">
        <title>Genomes of Antarctic Bizionia species.</title>
        <authorList>
            <person name="Bowman J.P."/>
        </authorList>
    </citation>
    <scope>NUCLEOTIDE SEQUENCE [LARGE SCALE GENOMIC DNA]</scope>
    <source>
        <strain evidence="3 4">HFD</strain>
    </source>
</reference>
<keyword evidence="4" id="KW-1185">Reference proteome</keyword>
<dbReference type="InterPro" id="IPR025513">
    <property type="entry name" value="DUF4401"/>
</dbReference>
<feature type="transmembrane region" description="Helical" evidence="1">
    <location>
        <begin position="74"/>
        <end position="90"/>
    </location>
</feature>
<dbReference type="AlphaFoldDB" id="A0A8H2LDY5"/>
<feature type="transmembrane region" description="Helical" evidence="1">
    <location>
        <begin position="97"/>
        <end position="119"/>
    </location>
</feature>
<evidence type="ECO:0000313" key="3">
    <source>
        <dbReference type="EMBL" id="TYB72658.1"/>
    </source>
</evidence>
<protein>
    <submittedName>
        <fullName evidence="3">DUF4401 domain-containing protein</fullName>
    </submittedName>
</protein>
<keyword evidence="1" id="KW-0472">Membrane</keyword>
<name>A0A8H2LDY5_9FLAO</name>
<feature type="transmembrane region" description="Helical" evidence="1">
    <location>
        <begin position="147"/>
        <end position="166"/>
    </location>
</feature>
<feature type="transmembrane region" description="Helical" evidence="1">
    <location>
        <begin position="292"/>
        <end position="315"/>
    </location>
</feature>
<accession>A0A8H2LDY5</accession>
<feature type="transmembrane region" description="Helical" evidence="1">
    <location>
        <begin position="47"/>
        <end position="68"/>
    </location>
</feature>
<evidence type="ECO:0000313" key="4">
    <source>
        <dbReference type="Proteomes" id="UP000323324"/>
    </source>
</evidence>
<evidence type="ECO:0000259" key="2">
    <source>
        <dbReference type="Pfam" id="PF14351"/>
    </source>
</evidence>
<gene>
    <name evidence="3" type="ORF">ES676_10820</name>
</gene>
<feature type="transmembrane region" description="Helical" evidence="1">
    <location>
        <begin position="125"/>
        <end position="142"/>
    </location>
</feature>
<keyword evidence="1" id="KW-1133">Transmembrane helix</keyword>
<dbReference type="RefSeq" id="WP_148370346.1">
    <property type="nucleotide sequence ID" value="NZ_VSKM01000010.1"/>
</dbReference>
<feature type="transmembrane region" description="Helical" evidence="1">
    <location>
        <begin position="210"/>
        <end position="229"/>
    </location>
</feature>
<feature type="transmembrane region" description="Helical" evidence="1">
    <location>
        <begin position="172"/>
        <end position="189"/>
    </location>
</feature>
<comment type="caution">
    <text evidence="3">The sequence shown here is derived from an EMBL/GenBank/DDBJ whole genome shotgun (WGS) entry which is preliminary data.</text>
</comment>
<sequence>MDKLAHKKVLLDTIRLSEGATFECNEEAILEEYTQKVENTSSEAIKVLSVFGGLFASLFFIGFLAITGLYNSEIGLLIFGASFIIAATAINKAVSKLIIDTISFSMYAIGFILLAFGLYGMDLGYNFIVMLFIIIAFSALYVTQNYMFSFISILIISGGFLALIVLNDVYTVVHLYIAMCTLLLTYVFLNEAKIIVSSKKLSKLYNPLKTALIFSLLFGFITLGETILTTEPVQMLWLSSVAIIAIILYLISIIIKINEIAEAKTKIIIYILSALILSSTLFLPAISGTLLIILLSVLVNYKTGLAIGIIAFIYFTIQYYYDLHFTLLIKSILLLSSGMVFILLYLFTSKQLNSNEKI</sequence>
<feature type="transmembrane region" description="Helical" evidence="1">
    <location>
        <begin position="235"/>
        <end position="255"/>
    </location>
</feature>
<feature type="transmembrane region" description="Helical" evidence="1">
    <location>
        <begin position="267"/>
        <end position="286"/>
    </location>
</feature>
<dbReference type="Proteomes" id="UP000323324">
    <property type="component" value="Unassembled WGS sequence"/>
</dbReference>
<organism evidence="3 4">
    <name type="scientific">Bizionia saleffrena</name>
    <dbReference type="NCBI Taxonomy" id="291189"/>
    <lineage>
        <taxon>Bacteria</taxon>
        <taxon>Pseudomonadati</taxon>
        <taxon>Bacteroidota</taxon>
        <taxon>Flavobacteriia</taxon>
        <taxon>Flavobacteriales</taxon>
        <taxon>Flavobacteriaceae</taxon>
        <taxon>Bizionia</taxon>
    </lineage>
</organism>
<proteinExistence type="predicted"/>